<keyword evidence="1" id="KW-0647">Proteasome</keyword>
<dbReference type="InterPro" id="IPR050115">
    <property type="entry name" value="Proteasome_alpha"/>
</dbReference>
<sequence>MTTTTMVKSSRFLFAVFLLVPYLVATVLLSNTMVEAAHPRRRVTIRREGRASYDREITTFTEDGRLAQVEYGLEASSRGSTVAAIQLNLQDNTTAICVCIENSSFGKMHRIDDHLWMLTAGLAGDARMLANQARRACQNHRLRYGEAPTTKQASRSTAEFYHQLTRMGGCRPLGCTAILMGIDSNGRAKLFRTDPGGGFEECKFSAAGNNRDAVAKELTALVDDMEANKEKNESSVSKSIPRMAKTMAQKVLSLLTGKSRKGKLEEGSTLDVWTIEPMKHRRGEMLATCYSDVHKDNVNDIELQITE</sequence>
<dbReference type="Pfam" id="PF00227">
    <property type="entry name" value="Proteasome"/>
    <property type="match status" value="1"/>
</dbReference>
<evidence type="ECO:0000256" key="1">
    <source>
        <dbReference type="ARBA" id="ARBA00022942"/>
    </source>
</evidence>
<gene>
    <name evidence="3" type="ORF">PDEL0327_LOCUS54</name>
</gene>
<dbReference type="AlphaFoldDB" id="A0A7S0T9S8"/>
<dbReference type="SUPFAM" id="SSF56235">
    <property type="entry name" value="N-terminal nucleophile aminohydrolases (Ntn hydrolases)"/>
    <property type="match status" value="1"/>
</dbReference>
<protein>
    <recommendedName>
        <fullName evidence="2">Proteasome alpha-type subunits domain-containing protein</fullName>
    </recommendedName>
</protein>
<feature type="domain" description="Proteasome alpha-type subunits" evidence="2">
    <location>
        <begin position="53"/>
        <end position="75"/>
    </location>
</feature>
<dbReference type="GO" id="GO:0019773">
    <property type="term" value="C:proteasome core complex, alpha-subunit complex"/>
    <property type="evidence" value="ECO:0007669"/>
    <property type="project" value="InterPro"/>
</dbReference>
<dbReference type="InterPro" id="IPR029055">
    <property type="entry name" value="Ntn_hydrolases_N"/>
</dbReference>
<dbReference type="Gene3D" id="3.60.20.10">
    <property type="entry name" value="Glutamine Phosphoribosylpyrophosphate, subunit 1, domain 1"/>
    <property type="match status" value="1"/>
</dbReference>
<proteinExistence type="predicted"/>
<dbReference type="Pfam" id="PF10584">
    <property type="entry name" value="Proteasome_A_N"/>
    <property type="match status" value="1"/>
</dbReference>
<dbReference type="InterPro" id="IPR001353">
    <property type="entry name" value="Proteasome_sua/b"/>
</dbReference>
<organism evidence="3">
    <name type="scientific">Pseudo-nitzschia delicatissima</name>
    <dbReference type="NCBI Taxonomy" id="44447"/>
    <lineage>
        <taxon>Eukaryota</taxon>
        <taxon>Sar</taxon>
        <taxon>Stramenopiles</taxon>
        <taxon>Ochrophyta</taxon>
        <taxon>Bacillariophyta</taxon>
        <taxon>Bacillariophyceae</taxon>
        <taxon>Bacillariophycidae</taxon>
        <taxon>Bacillariales</taxon>
        <taxon>Bacillariaceae</taxon>
        <taxon>Pseudo-nitzschia</taxon>
    </lineage>
</organism>
<reference evidence="3" key="1">
    <citation type="submission" date="2021-01" db="EMBL/GenBank/DDBJ databases">
        <authorList>
            <person name="Corre E."/>
            <person name="Pelletier E."/>
            <person name="Niang G."/>
            <person name="Scheremetjew M."/>
            <person name="Finn R."/>
            <person name="Kale V."/>
            <person name="Holt S."/>
            <person name="Cochrane G."/>
            <person name="Meng A."/>
            <person name="Brown T."/>
            <person name="Cohen L."/>
        </authorList>
    </citation>
    <scope>NUCLEOTIDE SEQUENCE</scope>
    <source>
        <strain evidence="3">B596</strain>
    </source>
</reference>
<name>A0A7S0T9S8_9STRA</name>
<dbReference type="GO" id="GO:0006511">
    <property type="term" value="P:ubiquitin-dependent protein catabolic process"/>
    <property type="evidence" value="ECO:0007669"/>
    <property type="project" value="InterPro"/>
</dbReference>
<dbReference type="EMBL" id="HBFG01000082">
    <property type="protein sequence ID" value="CAD8728049.1"/>
    <property type="molecule type" value="Transcribed_RNA"/>
</dbReference>
<evidence type="ECO:0000259" key="2">
    <source>
        <dbReference type="SMART" id="SM00948"/>
    </source>
</evidence>
<dbReference type="InterPro" id="IPR000426">
    <property type="entry name" value="Proteasome_asu_N"/>
</dbReference>
<dbReference type="PANTHER" id="PTHR11599">
    <property type="entry name" value="PROTEASOME SUBUNIT ALPHA/BETA"/>
    <property type="match status" value="1"/>
</dbReference>
<dbReference type="SMART" id="SM00948">
    <property type="entry name" value="Proteasome_A_N"/>
    <property type="match status" value="1"/>
</dbReference>
<evidence type="ECO:0000313" key="3">
    <source>
        <dbReference type="EMBL" id="CAD8728049.1"/>
    </source>
</evidence>
<accession>A0A7S0T9S8</accession>